<evidence type="ECO:0000313" key="4">
    <source>
        <dbReference type="EMBL" id="QRQ94150.1"/>
    </source>
</evidence>
<evidence type="ECO:0000313" key="8">
    <source>
        <dbReference type="Proteomes" id="UP000623307"/>
    </source>
</evidence>
<dbReference type="InterPro" id="IPR014748">
    <property type="entry name" value="Enoyl-CoA_hydra_C"/>
</dbReference>
<sequence>MTASVLYQSSAGVATLTLNRPDVLNAMNADLMRELREGVDRAAADAEVRAVLITGAGRGFCAGADLAARQAGGNGLQDSGQMLRERYHPVILALRQMPKPVITAVNGVAAGAGMSLALAGDVVLAGRSASFLQAFSKIGLIPDAGSTYFLPRYAGEMRARALAILAEKIDAEEAHRIGLVWKVHDDAALQDEAGKLAQHLATMPTAAYGMIKEALNQSFGNDLAAQLEIEATLQSRASRSEDCKEGVAAFVEKRKPQFKGR</sequence>
<reference evidence="3 7" key="2">
    <citation type="submission" date="2018-09" db="EMBL/GenBank/DDBJ databases">
        <title>Complete genome sequence of Cupriavidus oxalaticus T2, a bacterium capable of phenol tolerance and degradation.</title>
        <authorList>
            <person name="Yan J."/>
        </authorList>
    </citation>
    <scope>NUCLEOTIDE SEQUENCE [LARGE SCALE GENOMIC DNA]</scope>
    <source>
        <strain evidence="3 7">T2</strain>
    </source>
</reference>
<gene>
    <name evidence="5" type="primary">paaG</name>
    <name evidence="5" type="ORF">CO2235_10079</name>
    <name evidence="3" type="ORF">D2917_29515</name>
    <name evidence="4" type="ORF">JTE92_29460</name>
</gene>
<protein>
    <submittedName>
        <fullName evidence="3">2-(1,2-epoxy-1,2-dihydrophenyl)acetyl-CoA isomerase</fullName>
    </submittedName>
    <submittedName>
        <fullName evidence="5">Acyl-CoA hydratase</fullName>
        <ecNumber evidence="5">4.2.1.17</ecNumber>
    </submittedName>
    <submittedName>
        <fullName evidence="4">Enoyl-CoA hydratase/isomerase family protein</fullName>
    </submittedName>
</protein>
<evidence type="ECO:0000313" key="5">
    <source>
        <dbReference type="EMBL" id="SPC10694.1"/>
    </source>
</evidence>
<dbReference type="EC" id="4.2.1.17" evidence="5"/>
<dbReference type="Proteomes" id="UP000623307">
    <property type="component" value="Chromosome 2"/>
</dbReference>
<keyword evidence="3" id="KW-0413">Isomerase</keyword>
<proteinExistence type="inferred from homology"/>
<dbReference type="CDD" id="cd06558">
    <property type="entry name" value="crotonase-like"/>
    <property type="match status" value="1"/>
</dbReference>
<dbReference type="RefSeq" id="WP_063240905.1">
    <property type="nucleotide sequence ID" value="NZ_CP032519.1"/>
</dbReference>
<dbReference type="FunFam" id="1.10.12.10:FF:000001">
    <property type="entry name" value="Probable enoyl-CoA hydratase, mitochondrial"/>
    <property type="match status" value="1"/>
</dbReference>
<organism evidence="3 7">
    <name type="scientific">Cupriavidus oxalaticus</name>
    <dbReference type="NCBI Taxonomy" id="96344"/>
    <lineage>
        <taxon>Bacteria</taxon>
        <taxon>Pseudomonadati</taxon>
        <taxon>Pseudomonadota</taxon>
        <taxon>Betaproteobacteria</taxon>
        <taxon>Burkholderiales</taxon>
        <taxon>Burkholderiaceae</taxon>
        <taxon>Cupriavidus</taxon>
    </lineage>
</organism>
<dbReference type="GO" id="GO:0016853">
    <property type="term" value="F:isomerase activity"/>
    <property type="evidence" value="ECO:0007669"/>
    <property type="project" value="UniProtKB-KW"/>
</dbReference>
<dbReference type="EMBL" id="CP069812">
    <property type="protein sequence ID" value="QRQ94150.1"/>
    <property type="molecule type" value="Genomic_DNA"/>
</dbReference>
<dbReference type="Proteomes" id="UP000325743">
    <property type="component" value="Chromosome 2"/>
</dbReference>
<evidence type="ECO:0000313" key="3">
    <source>
        <dbReference type="EMBL" id="QEZ48194.1"/>
    </source>
</evidence>
<dbReference type="PANTHER" id="PTHR43459:SF1">
    <property type="entry name" value="EG:BACN32G11.4 PROTEIN"/>
    <property type="match status" value="1"/>
</dbReference>
<dbReference type="PANTHER" id="PTHR43459">
    <property type="entry name" value="ENOYL-COA HYDRATASE"/>
    <property type="match status" value="1"/>
</dbReference>
<dbReference type="AlphaFoldDB" id="A0A375FU91"/>
<dbReference type="InterPro" id="IPR001753">
    <property type="entry name" value="Enoyl-CoA_hydra/iso"/>
</dbReference>
<dbReference type="Proteomes" id="UP000256862">
    <property type="component" value="Chromosome CO2235"/>
</dbReference>
<evidence type="ECO:0000313" key="7">
    <source>
        <dbReference type="Proteomes" id="UP000325743"/>
    </source>
</evidence>
<name>A0A375FU91_9BURK</name>
<evidence type="ECO:0000313" key="6">
    <source>
        <dbReference type="Proteomes" id="UP000256862"/>
    </source>
</evidence>
<dbReference type="OrthoDB" id="5291143at2"/>
<keyword evidence="2 5" id="KW-0456">Lyase</keyword>
<dbReference type="Pfam" id="PF00378">
    <property type="entry name" value="ECH_1"/>
    <property type="match status" value="1"/>
</dbReference>
<reference evidence="4 8" key="3">
    <citation type="submission" date="2021-02" db="EMBL/GenBank/DDBJ databases">
        <title>Complete Genome Sequence of Cupriavidus oxalaticus Strain Ox1, a Soil Oxalate-Degrading Species.</title>
        <authorList>
            <person name="Palmieri F."/>
            <person name="Udriet P."/>
            <person name="Deuasquier M."/>
            <person name="Beaudoing E."/>
            <person name="Johnson S.L."/>
            <person name="Davenport K.W."/>
            <person name="Chain P.S."/>
            <person name="Bindschedler S."/>
            <person name="Junier P."/>
        </authorList>
    </citation>
    <scope>NUCLEOTIDE SEQUENCE [LARGE SCALE GENOMIC DNA]</scope>
    <source>
        <strain evidence="4 8">Ox1</strain>
    </source>
</reference>
<keyword evidence="8" id="KW-1185">Reference proteome</keyword>
<evidence type="ECO:0000256" key="2">
    <source>
        <dbReference type="ARBA" id="ARBA00023239"/>
    </source>
</evidence>
<dbReference type="EMBL" id="CP032519">
    <property type="protein sequence ID" value="QEZ48194.1"/>
    <property type="molecule type" value="Genomic_DNA"/>
</dbReference>
<dbReference type="GO" id="GO:0004300">
    <property type="term" value="F:enoyl-CoA hydratase activity"/>
    <property type="evidence" value="ECO:0007669"/>
    <property type="project" value="UniProtKB-EC"/>
</dbReference>
<evidence type="ECO:0000256" key="1">
    <source>
        <dbReference type="ARBA" id="ARBA00005254"/>
    </source>
</evidence>
<dbReference type="Gene3D" id="3.90.226.10">
    <property type="entry name" value="2-enoyl-CoA Hydratase, Chain A, domain 1"/>
    <property type="match status" value="1"/>
</dbReference>
<dbReference type="GeneID" id="303493716"/>
<reference evidence="5 6" key="1">
    <citation type="submission" date="2018-01" db="EMBL/GenBank/DDBJ databases">
        <authorList>
            <person name="Clerissi C."/>
        </authorList>
    </citation>
    <scope>NUCLEOTIDE SEQUENCE [LARGE SCALE GENOMIC DNA]</scope>
    <source>
        <strain evidence="5">Cupriavidus oxalaticus LMG 2235</strain>
    </source>
</reference>
<accession>A0A375FU91</accession>
<comment type="similarity">
    <text evidence="1">Belongs to the enoyl-CoA hydratase/isomerase family.</text>
</comment>
<dbReference type="InterPro" id="IPR029045">
    <property type="entry name" value="ClpP/crotonase-like_dom_sf"/>
</dbReference>
<dbReference type="EMBL" id="OGUS01000109">
    <property type="protein sequence ID" value="SPC10694.1"/>
    <property type="molecule type" value="Genomic_DNA"/>
</dbReference>
<dbReference type="SUPFAM" id="SSF52096">
    <property type="entry name" value="ClpP/crotonase"/>
    <property type="match status" value="1"/>
</dbReference>
<dbReference type="Gene3D" id="1.10.12.10">
    <property type="entry name" value="Lyase 2-enoyl-coa Hydratase, Chain A, domain 2"/>
    <property type="match status" value="1"/>
</dbReference>